<protein>
    <submittedName>
        <fullName evidence="1">Uncharacterized protein</fullName>
    </submittedName>
</protein>
<gene>
    <name evidence="1" type="ORF">C8Q71DRAFT_495776</name>
</gene>
<reference evidence="1 2" key="1">
    <citation type="journal article" date="2021" name="Environ. Microbiol.">
        <title>Gene family expansions and transcriptome signatures uncover fungal adaptations to wood decay.</title>
        <authorList>
            <person name="Hage H."/>
            <person name="Miyauchi S."/>
            <person name="Viragh M."/>
            <person name="Drula E."/>
            <person name="Min B."/>
            <person name="Chaduli D."/>
            <person name="Navarro D."/>
            <person name="Favel A."/>
            <person name="Norest M."/>
            <person name="Lesage-Meessen L."/>
            <person name="Balint B."/>
            <person name="Merenyi Z."/>
            <person name="de Eugenio L."/>
            <person name="Morin E."/>
            <person name="Martinez A.T."/>
            <person name="Baldrian P."/>
            <person name="Stursova M."/>
            <person name="Martinez M.J."/>
            <person name="Novotny C."/>
            <person name="Magnuson J.K."/>
            <person name="Spatafora J.W."/>
            <person name="Maurice S."/>
            <person name="Pangilinan J."/>
            <person name="Andreopoulos W."/>
            <person name="LaButti K."/>
            <person name="Hundley H."/>
            <person name="Na H."/>
            <person name="Kuo A."/>
            <person name="Barry K."/>
            <person name="Lipzen A."/>
            <person name="Henrissat B."/>
            <person name="Riley R."/>
            <person name="Ahrendt S."/>
            <person name="Nagy L.G."/>
            <person name="Grigoriev I.V."/>
            <person name="Martin F."/>
            <person name="Rosso M.N."/>
        </authorList>
    </citation>
    <scope>NUCLEOTIDE SEQUENCE [LARGE SCALE GENOMIC DNA]</scope>
    <source>
        <strain evidence="1 2">CIRM-BRFM 1785</strain>
    </source>
</reference>
<evidence type="ECO:0000313" key="1">
    <source>
        <dbReference type="EMBL" id="KAH9839103.1"/>
    </source>
</evidence>
<dbReference type="Proteomes" id="UP000814176">
    <property type="component" value="Unassembled WGS sequence"/>
</dbReference>
<dbReference type="GeneID" id="71999661"/>
<dbReference type="EMBL" id="JADCUA010000006">
    <property type="protein sequence ID" value="KAH9839103.1"/>
    <property type="molecule type" value="Genomic_DNA"/>
</dbReference>
<proteinExistence type="predicted"/>
<dbReference type="RefSeq" id="XP_047780858.1">
    <property type="nucleotide sequence ID" value="XM_047918929.1"/>
</dbReference>
<name>A0ABQ8KLB2_9APHY</name>
<evidence type="ECO:0000313" key="2">
    <source>
        <dbReference type="Proteomes" id="UP000814176"/>
    </source>
</evidence>
<accession>A0ABQ8KLB2</accession>
<organism evidence="1 2">
    <name type="scientific">Rhodofomes roseus</name>
    <dbReference type="NCBI Taxonomy" id="34475"/>
    <lineage>
        <taxon>Eukaryota</taxon>
        <taxon>Fungi</taxon>
        <taxon>Dikarya</taxon>
        <taxon>Basidiomycota</taxon>
        <taxon>Agaricomycotina</taxon>
        <taxon>Agaricomycetes</taxon>
        <taxon>Polyporales</taxon>
        <taxon>Rhodofomes</taxon>
    </lineage>
</organism>
<sequence>MPCSSSLWVACPTGNASDPSAPCWIHQFIWPTNEANSPTVEHHQRTTKVHRGEASRVYIYAQLVRRRSAVQMPSRGISRGGRRRSASGTFVVNSFKPIEPISSMPADQSFSAMTPHIRVAVRQRRAWSHKPHGPCQSSFSGSVIPDWLAQSYTPRPQRRLGCVYTVHTRKPSSVFAILRHRPHPPCALCATRQRCTGHRCCREPERGGAITIGSVDGPSE</sequence>
<keyword evidence="2" id="KW-1185">Reference proteome</keyword>
<comment type="caution">
    <text evidence="1">The sequence shown here is derived from an EMBL/GenBank/DDBJ whole genome shotgun (WGS) entry which is preliminary data.</text>
</comment>